<keyword evidence="1" id="KW-1133">Transmembrane helix</keyword>
<organism evidence="2 3">
    <name type="scientific">Vibrio tasmaniensis 1F-267</name>
    <dbReference type="NCBI Taxonomy" id="1191324"/>
    <lineage>
        <taxon>Bacteria</taxon>
        <taxon>Pseudomonadati</taxon>
        <taxon>Pseudomonadota</taxon>
        <taxon>Gammaproteobacteria</taxon>
        <taxon>Vibrionales</taxon>
        <taxon>Vibrionaceae</taxon>
        <taxon>Vibrio</taxon>
    </lineage>
</organism>
<evidence type="ECO:0000313" key="2">
    <source>
        <dbReference type="EMBL" id="OEF43769.1"/>
    </source>
</evidence>
<dbReference type="EMBL" id="AJZO02000264">
    <property type="protein sequence ID" value="OEF43769.1"/>
    <property type="molecule type" value="Genomic_DNA"/>
</dbReference>
<evidence type="ECO:0000313" key="3">
    <source>
        <dbReference type="Proteomes" id="UP000094638"/>
    </source>
</evidence>
<dbReference type="Proteomes" id="UP000094638">
    <property type="component" value="Unassembled WGS sequence"/>
</dbReference>
<evidence type="ECO:0000256" key="1">
    <source>
        <dbReference type="SAM" id="Phobius"/>
    </source>
</evidence>
<dbReference type="RefSeq" id="WP_017102504.1">
    <property type="nucleotide sequence ID" value="NZ_AJZO02000264.1"/>
</dbReference>
<proteinExistence type="predicted"/>
<name>A0ABX3B206_9VIBR</name>
<comment type="caution">
    <text evidence="2">The sequence shown here is derived from an EMBL/GenBank/DDBJ whole genome shotgun (WGS) entry which is preliminary data.</text>
</comment>
<feature type="transmembrane region" description="Helical" evidence="1">
    <location>
        <begin position="236"/>
        <end position="254"/>
    </location>
</feature>
<accession>A0ABX3B206</accession>
<protein>
    <submittedName>
        <fullName evidence="2">Uncharacterized protein</fullName>
    </submittedName>
</protein>
<gene>
    <name evidence="2" type="ORF">A163_11870</name>
</gene>
<keyword evidence="1" id="KW-0472">Membrane</keyword>
<reference evidence="2 3" key="1">
    <citation type="journal article" date="2012" name="Science">
        <title>Ecological populations of bacteria act as socially cohesive units of antibiotic production and resistance.</title>
        <authorList>
            <person name="Cordero O.X."/>
            <person name="Wildschutte H."/>
            <person name="Kirkup B."/>
            <person name="Proehl S."/>
            <person name="Ngo L."/>
            <person name="Hussain F."/>
            <person name="Le Roux F."/>
            <person name="Mincer T."/>
            <person name="Polz M.F."/>
        </authorList>
    </citation>
    <scope>NUCLEOTIDE SEQUENCE [LARGE SCALE GENOMIC DNA]</scope>
    <source>
        <strain evidence="2 3">1F-267</strain>
    </source>
</reference>
<sequence length="255" mass="29325">MRHIEEAKVLTKQLGGTDQDVKAWFFNLTGITFENIMQEYKQLHGIKAYDYAIQTIPSWRSGQRKMSGMVAERLFNLIPKHMPLEDKFKLVDSLWKFTTISNKMLIRANKSTEINELVALLQNEVNRIETDWEIPDNLSNRFVWLAGDDSTTYQKLLSHIVDQERQLIAAMLPYQVTELLSHYHNEWSETSNYFSHTVEVGKHSVEVRITDQANGLTVGQWYAHVKPYTSTKGSGCLGMFALMLIIPTAIITTLL</sequence>
<keyword evidence="3" id="KW-1185">Reference proteome</keyword>
<keyword evidence="1" id="KW-0812">Transmembrane</keyword>